<dbReference type="AlphaFoldDB" id="A0A0G1UHA0"/>
<organism evidence="1 2">
    <name type="scientific">Candidatus Amesbacteria bacterium GW2011_GWC1_48_10</name>
    <dbReference type="NCBI Taxonomy" id="1618365"/>
    <lineage>
        <taxon>Bacteria</taxon>
        <taxon>Candidatus Amesiibacteriota</taxon>
    </lineage>
</organism>
<reference evidence="1 2" key="1">
    <citation type="journal article" date="2015" name="Nature">
        <title>rRNA introns, odd ribosomes, and small enigmatic genomes across a large radiation of phyla.</title>
        <authorList>
            <person name="Brown C.T."/>
            <person name="Hug L.A."/>
            <person name="Thomas B.C."/>
            <person name="Sharon I."/>
            <person name="Castelle C.J."/>
            <person name="Singh A."/>
            <person name="Wilkins M.J."/>
            <person name="Williams K.H."/>
            <person name="Banfield J.F."/>
        </authorList>
    </citation>
    <scope>NUCLEOTIDE SEQUENCE [LARGE SCALE GENOMIC DNA]</scope>
</reference>
<comment type="caution">
    <text evidence="1">The sequence shown here is derived from an EMBL/GenBank/DDBJ whole genome shotgun (WGS) entry which is preliminary data.</text>
</comment>
<evidence type="ECO:0000313" key="2">
    <source>
        <dbReference type="Proteomes" id="UP000034877"/>
    </source>
</evidence>
<dbReference type="Proteomes" id="UP000034877">
    <property type="component" value="Unassembled WGS sequence"/>
</dbReference>
<protein>
    <submittedName>
        <fullName evidence="1">Uncharacterized protein</fullName>
    </submittedName>
</protein>
<evidence type="ECO:0000313" key="1">
    <source>
        <dbReference type="EMBL" id="KKU93484.1"/>
    </source>
</evidence>
<accession>A0A0G1UHA0</accession>
<dbReference type="EMBL" id="LCPE01000019">
    <property type="protein sequence ID" value="KKU93484.1"/>
    <property type="molecule type" value="Genomic_DNA"/>
</dbReference>
<gene>
    <name evidence="1" type="ORF">UY22_C0019G0009</name>
</gene>
<name>A0A0G1UHA0_9BACT</name>
<sequence>MANQIDFTGTLSYNYFVDLRELVRAAEAFKAKKEGLLLVSGVSEELAQAVAAVEAAKLLIPARLRKKGITIHPNVAIFVMRVFGAEED</sequence>
<proteinExistence type="predicted"/>